<keyword evidence="4" id="KW-1185">Reference proteome</keyword>
<evidence type="ECO:0000256" key="1">
    <source>
        <dbReference type="SAM" id="MobiDB-lite"/>
    </source>
</evidence>
<feature type="domain" description="SAF" evidence="2">
    <location>
        <begin position="46"/>
        <end position="112"/>
    </location>
</feature>
<dbReference type="InterPro" id="IPR017592">
    <property type="entry name" value="Pilus_assmbl_Flp-typ_CpaB"/>
</dbReference>
<sequence>MSTSTRSLVALLAAVLMGLVVVVLVRGYVNSTRSTPAQQAANTAAVPVVVAAGPIPRGTQLTPAMLKVVHFPADAAPDGSFGSTQALLADTEPRRALRPLSPNEPILSNRVSSSTTRLNLSAALGDGMRAVSVRVNDVAGVGGFVLPGDRVDVLLTRAAEGDKPAITQVLAENVMVLGVDQSDDDEADKPVVARAVTLEVSPDQAQTISLGGVVGTVSLSLRRIEDGALQSPAMITTADLGLPGRRAVFTPVAATYASAPRARPARSPSPSAPRGPAPVEIKVTRGTETSAYSVGF</sequence>
<dbReference type="AlphaFoldDB" id="A0A494RIW8"/>
<feature type="compositionally biased region" description="Low complexity" evidence="1">
    <location>
        <begin position="258"/>
        <end position="269"/>
    </location>
</feature>
<organism evidence="3 4">
    <name type="scientific">Brevundimonas naejangsanensis</name>
    <dbReference type="NCBI Taxonomy" id="588932"/>
    <lineage>
        <taxon>Bacteria</taxon>
        <taxon>Pseudomonadati</taxon>
        <taxon>Pseudomonadota</taxon>
        <taxon>Alphaproteobacteria</taxon>
        <taxon>Caulobacterales</taxon>
        <taxon>Caulobacteraceae</taxon>
        <taxon>Brevundimonas</taxon>
    </lineage>
</organism>
<dbReference type="Pfam" id="PF08666">
    <property type="entry name" value="SAF"/>
    <property type="match status" value="1"/>
</dbReference>
<accession>A0A494RIW8</accession>
<proteinExistence type="predicted"/>
<protein>
    <submittedName>
        <fullName evidence="3">Flp pilus assembly protein CpaB</fullName>
    </submittedName>
</protein>
<feature type="region of interest" description="Disordered" evidence="1">
    <location>
        <begin position="258"/>
        <end position="280"/>
    </location>
</feature>
<dbReference type="CDD" id="cd11614">
    <property type="entry name" value="SAF_CpaB_FlgA_like"/>
    <property type="match status" value="1"/>
</dbReference>
<name>A0A494RIW8_9CAUL</name>
<dbReference type="RefSeq" id="WP_121481084.1">
    <property type="nucleotide sequence ID" value="NZ_CP032707.1"/>
</dbReference>
<dbReference type="NCBIfam" id="TIGR03177">
    <property type="entry name" value="pilus_cpaB"/>
    <property type="match status" value="1"/>
</dbReference>
<gene>
    <name evidence="3" type="primary">cpaB</name>
    <name evidence="3" type="ORF">D8I30_01030</name>
</gene>
<dbReference type="InterPro" id="IPR031571">
    <property type="entry name" value="RcpC_dom"/>
</dbReference>
<dbReference type="Pfam" id="PF16976">
    <property type="entry name" value="RcpC"/>
    <property type="match status" value="1"/>
</dbReference>
<evidence type="ECO:0000313" key="4">
    <source>
        <dbReference type="Proteomes" id="UP000276984"/>
    </source>
</evidence>
<dbReference type="Proteomes" id="UP000276984">
    <property type="component" value="Chromosome"/>
</dbReference>
<dbReference type="InterPro" id="IPR013974">
    <property type="entry name" value="SAF"/>
</dbReference>
<evidence type="ECO:0000313" key="3">
    <source>
        <dbReference type="EMBL" id="AYG93924.1"/>
    </source>
</evidence>
<evidence type="ECO:0000259" key="2">
    <source>
        <dbReference type="SMART" id="SM00858"/>
    </source>
</evidence>
<dbReference type="OrthoDB" id="163768at2"/>
<dbReference type="EMBL" id="CP032707">
    <property type="protein sequence ID" value="AYG93924.1"/>
    <property type="molecule type" value="Genomic_DNA"/>
</dbReference>
<dbReference type="SMART" id="SM00858">
    <property type="entry name" value="SAF"/>
    <property type="match status" value="1"/>
</dbReference>
<reference evidence="3 4" key="1">
    <citation type="submission" date="2018-10" db="EMBL/GenBank/DDBJ databases">
        <title>Complete genome sequence of Brevundimonas naejangsanensis BRV3.</title>
        <authorList>
            <person name="Berrios L."/>
            <person name="Ely B."/>
        </authorList>
    </citation>
    <scope>NUCLEOTIDE SEQUENCE [LARGE SCALE GENOMIC DNA]</scope>
    <source>
        <strain evidence="3 4">BRV3</strain>
    </source>
</reference>